<evidence type="ECO:0000313" key="2">
    <source>
        <dbReference type="EMBL" id="MDF2095268.1"/>
    </source>
</evidence>
<keyword evidence="1" id="KW-0812">Transmembrane</keyword>
<comment type="caution">
    <text evidence="2">The sequence shown here is derived from an EMBL/GenBank/DDBJ whole genome shotgun (WGS) entry which is preliminary data.</text>
</comment>
<evidence type="ECO:0000313" key="3">
    <source>
        <dbReference type="Proteomes" id="UP001215503"/>
    </source>
</evidence>
<feature type="transmembrane region" description="Helical" evidence="1">
    <location>
        <begin position="98"/>
        <end position="115"/>
    </location>
</feature>
<organism evidence="2 3">
    <name type="scientific">Aquibaculum arenosum</name>
    <dbReference type="NCBI Taxonomy" id="3032591"/>
    <lineage>
        <taxon>Bacteria</taxon>
        <taxon>Pseudomonadati</taxon>
        <taxon>Pseudomonadota</taxon>
        <taxon>Alphaproteobacteria</taxon>
        <taxon>Rhodospirillales</taxon>
        <taxon>Rhodovibrionaceae</taxon>
        <taxon>Aquibaculum</taxon>
    </lineage>
</organism>
<dbReference type="EMBL" id="JARHUD010000002">
    <property type="protein sequence ID" value="MDF2095268.1"/>
    <property type="molecule type" value="Genomic_DNA"/>
</dbReference>
<feature type="transmembrane region" description="Helical" evidence="1">
    <location>
        <begin position="121"/>
        <end position="139"/>
    </location>
</feature>
<gene>
    <name evidence="2" type="ORF">P2G67_04690</name>
</gene>
<feature type="transmembrane region" description="Helical" evidence="1">
    <location>
        <begin position="64"/>
        <end position="86"/>
    </location>
</feature>
<keyword evidence="1" id="KW-1133">Transmembrane helix</keyword>
<feature type="transmembrane region" description="Helical" evidence="1">
    <location>
        <begin position="241"/>
        <end position="262"/>
    </location>
</feature>
<keyword evidence="1" id="KW-0472">Membrane</keyword>
<dbReference type="SUPFAM" id="SSF103481">
    <property type="entry name" value="Multidrug resistance efflux transporter EmrE"/>
    <property type="match status" value="2"/>
</dbReference>
<proteinExistence type="predicted"/>
<feature type="transmembrane region" description="Helical" evidence="1">
    <location>
        <begin position="37"/>
        <end position="58"/>
    </location>
</feature>
<accession>A0ABT5YK78</accession>
<dbReference type="Proteomes" id="UP001215503">
    <property type="component" value="Unassembled WGS sequence"/>
</dbReference>
<dbReference type="InterPro" id="IPR037185">
    <property type="entry name" value="EmrE-like"/>
</dbReference>
<feature type="transmembrane region" description="Helical" evidence="1">
    <location>
        <begin position="213"/>
        <end position="235"/>
    </location>
</feature>
<evidence type="ECO:0000256" key="1">
    <source>
        <dbReference type="SAM" id="Phobius"/>
    </source>
</evidence>
<keyword evidence="3" id="KW-1185">Reference proteome</keyword>
<sequence length="288" mass="29836">MPDLGAMSPTWVLPLVLLAAALHATWNALVKAGGDRLAVQALVMLAPGLVAAPFLLFLPLPAAAALPFLVASVIIHIAYNGLLAAAYQQGDLSQVYPIARGSAPLLVALGGWLLAGETKTPAEMAAIAIVSLGILGLSLRRGPRRAGELRSVVLALLVGLSIASYSLADGLGARNAGSTLSYIAWLFFLEGTIFMVIVAYLRRGRLVHSFRPILLPGIGGGLMAGTAYAIVIWAMTVAPMAHVVALRETSVLMAAGIGAFILKEGFGAHRITASALVVTGTVLLQLVH</sequence>
<name>A0ABT5YK78_9PROT</name>
<dbReference type="Gene3D" id="1.10.3730.20">
    <property type="match status" value="2"/>
</dbReference>
<feature type="transmembrane region" description="Helical" evidence="1">
    <location>
        <begin position="151"/>
        <end position="168"/>
    </location>
</feature>
<feature type="transmembrane region" description="Helical" evidence="1">
    <location>
        <begin position="180"/>
        <end position="201"/>
    </location>
</feature>
<protein>
    <submittedName>
        <fullName evidence="2">DMT family transporter</fullName>
    </submittedName>
</protein>
<feature type="transmembrane region" description="Helical" evidence="1">
    <location>
        <begin position="12"/>
        <end position="30"/>
    </location>
</feature>
<reference evidence="2 3" key="1">
    <citation type="submission" date="2023-03" db="EMBL/GenBank/DDBJ databases">
        <title>Fodinicurvata sp. CAU 1616 isolated from sea sendiment.</title>
        <authorList>
            <person name="Kim W."/>
        </authorList>
    </citation>
    <scope>NUCLEOTIDE SEQUENCE [LARGE SCALE GENOMIC DNA]</scope>
    <source>
        <strain evidence="2 3">CAU 1616</strain>
    </source>
</reference>